<comment type="caution">
    <text evidence="2">The sequence shown here is derived from an EMBL/GenBank/DDBJ whole genome shotgun (WGS) entry which is preliminary data.</text>
</comment>
<evidence type="ECO:0000313" key="2">
    <source>
        <dbReference type="EMBL" id="KAH7042677.1"/>
    </source>
</evidence>
<sequence length="164" mass="17106">MQQAQPPAASGFSPASYHRQNPGVAVPSGCGPSIDALHSMLIAEFAYTLQALGDSFLHANTLEQVLISAKALVSSTSLSDQPVLVSASDALISCPVFGQKLPTGLTYVLLTALPLLNILPFLAFIHFSYTTVLVNGTTGAQLASTSVPSAHPVQIPHRTTSSLH</sequence>
<keyword evidence="1" id="KW-0812">Transmembrane</keyword>
<evidence type="ECO:0000256" key="1">
    <source>
        <dbReference type="SAM" id="Phobius"/>
    </source>
</evidence>
<dbReference type="Proteomes" id="UP000774617">
    <property type="component" value="Unassembled WGS sequence"/>
</dbReference>
<keyword evidence="1" id="KW-1133">Transmembrane helix</keyword>
<keyword evidence="3" id="KW-1185">Reference proteome</keyword>
<protein>
    <submittedName>
        <fullName evidence="2">Uncharacterized protein</fullName>
    </submittedName>
</protein>
<organism evidence="2 3">
    <name type="scientific">Macrophomina phaseolina</name>
    <dbReference type="NCBI Taxonomy" id="35725"/>
    <lineage>
        <taxon>Eukaryota</taxon>
        <taxon>Fungi</taxon>
        <taxon>Dikarya</taxon>
        <taxon>Ascomycota</taxon>
        <taxon>Pezizomycotina</taxon>
        <taxon>Dothideomycetes</taxon>
        <taxon>Dothideomycetes incertae sedis</taxon>
        <taxon>Botryosphaeriales</taxon>
        <taxon>Botryosphaeriaceae</taxon>
        <taxon>Macrophomina</taxon>
    </lineage>
</organism>
<dbReference type="EMBL" id="JAGTJR010000025">
    <property type="protein sequence ID" value="KAH7042677.1"/>
    <property type="molecule type" value="Genomic_DNA"/>
</dbReference>
<evidence type="ECO:0000313" key="3">
    <source>
        <dbReference type="Proteomes" id="UP000774617"/>
    </source>
</evidence>
<name>A0ABQ8G292_9PEZI</name>
<gene>
    <name evidence="2" type="ORF">B0J12DRAFT_205765</name>
</gene>
<keyword evidence="1" id="KW-0472">Membrane</keyword>
<proteinExistence type="predicted"/>
<reference evidence="2 3" key="1">
    <citation type="journal article" date="2021" name="Nat. Commun.">
        <title>Genetic determinants of endophytism in the Arabidopsis root mycobiome.</title>
        <authorList>
            <person name="Mesny F."/>
            <person name="Miyauchi S."/>
            <person name="Thiergart T."/>
            <person name="Pickel B."/>
            <person name="Atanasova L."/>
            <person name="Karlsson M."/>
            <person name="Huettel B."/>
            <person name="Barry K.W."/>
            <person name="Haridas S."/>
            <person name="Chen C."/>
            <person name="Bauer D."/>
            <person name="Andreopoulos W."/>
            <person name="Pangilinan J."/>
            <person name="LaButti K."/>
            <person name="Riley R."/>
            <person name="Lipzen A."/>
            <person name="Clum A."/>
            <person name="Drula E."/>
            <person name="Henrissat B."/>
            <person name="Kohler A."/>
            <person name="Grigoriev I.V."/>
            <person name="Martin F.M."/>
            <person name="Hacquard S."/>
        </authorList>
    </citation>
    <scope>NUCLEOTIDE SEQUENCE [LARGE SCALE GENOMIC DNA]</scope>
    <source>
        <strain evidence="2 3">MPI-SDFR-AT-0080</strain>
    </source>
</reference>
<accession>A0ABQ8G292</accession>
<feature type="transmembrane region" description="Helical" evidence="1">
    <location>
        <begin position="107"/>
        <end position="129"/>
    </location>
</feature>